<evidence type="ECO:0000313" key="2">
    <source>
        <dbReference type="Proteomes" id="UP001202248"/>
    </source>
</evidence>
<comment type="caution">
    <text evidence="1">The sequence shown here is derived from an EMBL/GenBank/DDBJ whole genome shotgun (WGS) entry which is preliminary data.</text>
</comment>
<proteinExistence type="predicted"/>
<accession>A0ABS9SLE8</accession>
<organism evidence="1 2">
    <name type="scientific">Niabella ginsengisoli</name>
    <dbReference type="NCBI Taxonomy" id="522298"/>
    <lineage>
        <taxon>Bacteria</taxon>
        <taxon>Pseudomonadati</taxon>
        <taxon>Bacteroidota</taxon>
        <taxon>Chitinophagia</taxon>
        <taxon>Chitinophagales</taxon>
        <taxon>Chitinophagaceae</taxon>
        <taxon>Niabella</taxon>
    </lineage>
</organism>
<sequence>MRNTVLIVVSFFIFSGAILSCNSSENKQTKYKKTMQDFEKGSFGYDLMFLRDKDSTLVVLQSDDSASRVIVSPKYQAKVFTSTSGVMPVRALAGLTIKLLMGQPMRT</sequence>
<dbReference type="PROSITE" id="PS51257">
    <property type="entry name" value="PROKAR_LIPOPROTEIN"/>
    <property type="match status" value="1"/>
</dbReference>
<dbReference type="Pfam" id="PF20583">
    <property type="entry name" value="DUF6786"/>
    <property type="match status" value="1"/>
</dbReference>
<dbReference type="InterPro" id="IPR046713">
    <property type="entry name" value="DUF6786"/>
</dbReference>
<dbReference type="EMBL" id="JAKWBL010000003">
    <property type="protein sequence ID" value="MCH5599165.1"/>
    <property type="molecule type" value="Genomic_DNA"/>
</dbReference>
<evidence type="ECO:0008006" key="3">
    <source>
        <dbReference type="Google" id="ProtNLM"/>
    </source>
</evidence>
<protein>
    <recommendedName>
        <fullName evidence="3">Spi protease inhibitor domain-containing protein</fullName>
    </recommendedName>
</protein>
<reference evidence="1 2" key="1">
    <citation type="submission" date="2022-02" db="EMBL/GenBank/DDBJ databases">
        <authorList>
            <person name="Min J."/>
        </authorList>
    </citation>
    <scope>NUCLEOTIDE SEQUENCE [LARGE SCALE GENOMIC DNA]</scope>
    <source>
        <strain evidence="1 2">GR10-1</strain>
    </source>
</reference>
<gene>
    <name evidence="1" type="ORF">MKP09_15235</name>
</gene>
<name>A0ABS9SLE8_9BACT</name>
<keyword evidence="2" id="KW-1185">Reference proteome</keyword>
<evidence type="ECO:0000313" key="1">
    <source>
        <dbReference type="EMBL" id="MCH5599165.1"/>
    </source>
</evidence>
<dbReference type="Proteomes" id="UP001202248">
    <property type="component" value="Unassembled WGS sequence"/>
</dbReference>